<reference evidence="1" key="1">
    <citation type="submission" date="2021-03" db="EMBL/GenBank/DDBJ databases">
        <title>Revisited historic fungal species revealed as producer of novel bioactive compounds through whole genome sequencing and comparative genomics.</title>
        <authorList>
            <person name="Vignolle G.A."/>
            <person name="Hochenegger N."/>
            <person name="Mach R.L."/>
            <person name="Mach-Aigner A.R."/>
            <person name="Javad Rahimi M."/>
            <person name="Salim K.A."/>
            <person name="Chan C.M."/>
            <person name="Lim L.B.L."/>
            <person name="Cai F."/>
            <person name="Druzhinina I.S."/>
            <person name="U'Ren J.M."/>
            <person name="Derntl C."/>
        </authorList>
    </citation>
    <scope>NUCLEOTIDE SEQUENCE</scope>
    <source>
        <strain evidence="1">TUCIM 5799</strain>
    </source>
</reference>
<organism evidence="1 2">
    <name type="scientific">Neoarthrinium moseri</name>
    <dbReference type="NCBI Taxonomy" id="1658444"/>
    <lineage>
        <taxon>Eukaryota</taxon>
        <taxon>Fungi</taxon>
        <taxon>Dikarya</taxon>
        <taxon>Ascomycota</taxon>
        <taxon>Pezizomycotina</taxon>
        <taxon>Sordariomycetes</taxon>
        <taxon>Xylariomycetidae</taxon>
        <taxon>Amphisphaeriales</taxon>
        <taxon>Apiosporaceae</taxon>
        <taxon>Neoarthrinium</taxon>
    </lineage>
</organism>
<dbReference type="EMBL" id="JAFIMR010000015">
    <property type="protein sequence ID" value="KAI1869398.1"/>
    <property type="molecule type" value="Genomic_DNA"/>
</dbReference>
<keyword evidence="2" id="KW-1185">Reference proteome</keyword>
<dbReference type="SUPFAM" id="SSF103642">
    <property type="entry name" value="Sec-C motif"/>
    <property type="match status" value="1"/>
</dbReference>
<comment type="caution">
    <text evidence="1">The sequence shown here is derived from an EMBL/GenBank/DDBJ whole genome shotgun (WGS) entry which is preliminary data.</text>
</comment>
<protein>
    <submittedName>
        <fullName evidence="1">Uncharacterized protein</fullName>
    </submittedName>
</protein>
<evidence type="ECO:0000313" key="1">
    <source>
        <dbReference type="EMBL" id="KAI1869398.1"/>
    </source>
</evidence>
<accession>A0A9P9WLT9</accession>
<proteinExistence type="predicted"/>
<sequence>MATQRVRIEFHCGSGLVFHHDVPARIVGANAIGPGFREAYISAMAPIMKEHQDECLAASQKKCACCETADSKQALMTPCSYLHIPNDPVVHVFVMPVCEKQSCNDQGQADMNAMMAEVTGMAEGQVTRGGPVESGDSSRVSTRISRNAACPCGSSRKYKKCCGAA</sequence>
<gene>
    <name evidence="1" type="ORF">JX265_006488</name>
</gene>
<name>A0A9P9WLT9_9PEZI</name>
<dbReference type="Proteomes" id="UP000829685">
    <property type="component" value="Unassembled WGS sequence"/>
</dbReference>
<dbReference type="InterPro" id="IPR004027">
    <property type="entry name" value="SEC_C_motif"/>
</dbReference>
<dbReference type="Pfam" id="PF02810">
    <property type="entry name" value="SEC-C"/>
    <property type="match status" value="1"/>
</dbReference>
<dbReference type="AlphaFoldDB" id="A0A9P9WLT9"/>
<dbReference type="Gene3D" id="3.10.450.50">
    <property type="match status" value="1"/>
</dbReference>
<evidence type="ECO:0000313" key="2">
    <source>
        <dbReference type="Proteomes" id="UP000829685"/>
    </source>
</evidence>